<reference evidence="3" key="1">
    <citation type="journal article" date="2014" name="BMC Genomics">
        <title>The Babesia bovis gene and promoter model: an update from full-length EST analysis.</title>
        <authorList>
            <person name="Yamagishi J."/>
            <person name="Wakaguri H."/>
            <person name="Yokoyama N."/>
            <person name="Yamashita R."/>
            <person name="Suzuki Y."/>
            <person name="Xuan X."/>
            <person name="Igarashi I."/>
        </authorList>
    </citation>
    <scope>NUCLEOTIDE SEQUENCE</scope>
    <source>
        <strain evidence="3">Texas</strain>
    </source>
</reference>
<feature type="domain" description="SmORF-like" evidence="2">
    <location>
        <begin position="1"/>
        <end position="85"/>
    </location>
</feature>
<proteinExistence type="evidence at transcript level"/>
<feature type="chain" id="PRO_5004546784" evidence="1">
    <location>
        <begin position="25"/>
        <end position="137"/>
    </location>
</feature>
<dbReference type="AlphaFoldDB" id="S6C8E7"/>
<evidence type="ECO:0000259" key="2">
    <source>
        <dbReference type="Pfam" id="PF23503"/>
    </source>
</evidence>
<dbReference type="InterPro" id="IPR056315">
    <property type="entry name" value="SmORF-like_dom_apicomplexa"/>
</dbReference>
<evidence type="ECO:0000256" key="1">
    <source>
        <dbReference type="SAM" id="SignalP"/>
    </source>
</evidence>
<accession>S6C8E7</accession>
<evidence type="ECO:0000313" key="3">
    <source>
        <dbReference type="EMBL" id="BAN64780.1"/>
    </source>
</evidence>
<keyword evidence="1" id="KW-0732">Signal</keyword>
<dbReference type="Pfam" id="PF23503">
    <property type="entry name" value="Microp_apicomplexa_5"/>
    <property type="match status" value="1"/>
</dbReference>
<dbReference type="VEuPathDB" id="PiroplasmaDB:BBOV_III000695"/>
<sequence length="137" mass="15791">MVAINTLSKLCVLVAFGLSATVTATDVAQEQPKKESFVRRFFGKREEPATKPVEVQRPENTETGEPAKFSVEWYLLPKPENREQLRDKLPLDVVICVPKDCNEPILPVIEKKIRDFFSLSEQEQISRRRYSYIICPH</sequence>
<organism evidence="3">
    <name type="scientific">Babesia bovis</name>
    <dbReference type="NCBI Taxonomy" id="5865"/>
    <lineage>
        <taxon>Eukaryota</taxon>
        <taxon>Sar</taxon>
        <taxon>Alveolata</taxon>
        <taxon>Apicomplexa</taxon>
        <taxon>Aconoidasida</taxon>
        <taxon>Piroplasmida</taxon>
        <taxon>Babesiidae</taxon>
        <taxon>Babesia</taxon>
    </lineage>
</organism>
<dbReference type="EMBL" id="AK440986">
    <property type="protein sequence ID" value="BAN64780.1"/>
    <property type="molecule type" value="mRNA"/>
</dbReference>
<feature type="signal peptide" evidence="1">
    <location>
        <begin position="1"/>
        <end position="24"/>
    </location>
</feature>
<protein>
    <submittedName>
        <fullName evidence="3">Small open reading frame</fullName>
    </submittedName>
</protein>
<name>S6C8E7_BABBO</name>